<feature type="region of interest" description="Disordered" evidence="2">
    <location>
        <begin position="1049"/>
        <end position="1080"/>
    </location>
</feature>
<dbReference type="RefSeq" id="WP_132431308.1">
    <property type="nucleotide sequence ID" value="NZ_SMFZ01000002.1"/>
</dbReference>
<organism evidence="3 4">
    <name type="scientific">Pseudonocardia endophytica</name>
    <dbReference type="NCBI Taxonomy" id="401976"/>
    <lineage>
        <taxon>Bacteria</taxon>
        <taxon>Bacillati</taxon>
        <taxon>Actinomycetota</taxon>
        <taxon>Actinomycetes</taxon>
        <taxon>Pseudonocardiales</taxon>
        <taxon>Pseudonocardiaceae</taxon>
        <taxon>Pseudonocardia</taxon>
    </lineage>
</organism>
<dbReference type="OrthoDB" id="3202351at2"/>
<evidence type="ECO:0000313" key="4">
    <source>
        <dbReference type="Proteomes" id="UP000295560"/>
    </source>
</evidence>
<dbReference type="Proteomes" id="UP000295560">
    <property type="component" value="Unassembled WGS sequence"/>
</dbReference>
<evidence type="ECO:0000313" key="3">
    <source>
        <dbReference type="EMBL" id="TCK22443.1"/>
    </source>
</evidence>
<protein>
    <recommendedName>
        <fullName evidence="5">Chromosome segregation ATPase</fullName>
    </recommendedName>
</protein>
<evidence type="ECO:0008006" key="5">
    <source>
        <dbReference type="Google" id="ProtNLM"/>
    </source>
</evidence>
<gene>
    <name evidence="3" type="ORF">EV378_6445</name>
</gene>
<feature type="coiled-coil region" evidence="1">
    <location>
        <begin position="802"/>
        <end position="857"/>
    </location>
</feature>
<feature type="coiled-coil region" evidence="1">
    <location>
        <begin position="340"/>
        <end position="371"/>
    </location>
</feature>
<feature type="compositionally biased region" description="Low complexity" evidence="2">
    <location>
        <begin position="893"/>
        <end position="907"/>
    </location>
</feature>
<sequence length="1480" mass="159140">MYELSRVRLFSVGPAGARYQDVTLDLRGVGEPVTVAHQEDLFAADDPFEGAARVPRRPAPASVLFLENGGGKSVLLKLIFSVLLPGRRQVVGTTSTSVLEKFVLAEDVAHVACEWMHTGTGRLLVTGKVSEWRGHVASSDPEKLADAWYSLRPHTGFGLDELPFTVDKRRVTATAFRERLHEADRENPECELTWETGQRDWTRHLVDTGLDPELFRYQRTMNAGEGEAAEAFSFPSDEAFVDFLLRAVLDPEEPQNLADLVAGYATKLAQREELETEREFVDGTLERLGPLVEAEALAGSARTREQAARDAARSLAGAIVARRAAEDERVAGAVATLSDTEDTEKEAVRAEKRLQETVAELRRLTAALEVDAATRAEADATRERDDARSTVEAWAAVEPVLRYRVAAGEAARLRTRVDSEQEKARPALHARTDAARALGAALRATASEADAAAEAAGAEQEAADRRAAAARAVEVERSSEAAIAEQAGERARADLAAIDDAVSAAERDGRLEPGADVATAADEVRERARQATRAVDELHAESERLRRERRGAEERRSDARSAAEAARSAVEVSATAYDDAVAARDALASEPRAAELLSVDAVRPDTDADLLVERLTAAVGTHERERTTLSGEQQRDERALQALGSGGLLPEPPEVEAALGVLEAAGITAWSGWRYLTMLPAGSREEVLARLPHLVDGVLLNNRDDLTRAGEELTAARLLPSCLVAVGTTAAMHGTDTAPGVELVVPPNPALYDEDAAAEVRETLTAETAARASRIDELAAAVDADRELRTRFAAWRERRPTVDELADALQERRDALTAAERAVAEAAAAVEALDDRADALEADRPELQRAALAARERAEALEALRTRVSGREELVERQRAATADAARAIQAAASARSDAETAAASAVDARRTRDRQESTAVRAREDLAALPLSESDTLPEPPDSPLSVLREEFRRADSAYATAEVDADLRGRLESAEQAVVAAKQPLDALAAGVLDAAEALLRTPDGSDSGSRRAASDQARAALNAADDRLRRASGALAVAERELASYPDRPRPIDGYDRPRDAAHGRELVEQADGDRRAAEDAAVSARRAAQAARDTHGSAVRSAEGFGHVVAGMDDAPDATGAAPFDGDVDAALEATKQRQSAVRAAAAERHGAEKDVREAVDSVAQFAQDARFSSLSGPVRKHISGVARADMPGLAPEWIAALRPRLRSLDDDLAHIERHRSGIVTRLTGMVGEAVRTLRLAERLSELPDGLGDWSGQRFLRIRFEAVEDAVLRHELGDVVDRAASSVNAPKASRELRDGMSLLLRGVRAAMPKGVRIEMLKPDAVLRTERLRVSEIRDVFSGGQQLTAAIVLYCTMAALRAHQRGQGRRPHAGVLFLDNPIGRASAGYLLELQFGVARALGVQLVYTTGLFDAGALATFPLIIRLRNDADLRAGRKYLSVDDRVATVLGEPPETDGTGSVTATRLYRRPEPAVESG</sequence>
<feature type="compositionally biased region" description="Basic and acidic residues" evidence="2">
    <location>
        <begin position="908"/>
        <end position="927"/>
    </location>
</feature>
<feature type="compositionally biased region" description="Basic and acidic residues" evidence="2">
    <location>
        <begin position="522"/>
        <end position="561"/>
    </location>
</feature>
<reference evidence="3 4" key="1">
    <citation type="submission" date="2019-03" db="EMBL/GenBank/DDBJ databases">
        <title>Sequencing the genomes of 1000 actinobacteria strains.</title>
        <authorList>
            <person name="Klenk H.-P."/>
        </authorList>
    </citation>
    <scope>NUCLEOTIDE SEQUENCE [LARGE SCALE GENOMIC DNA]</scope>
    <source>
        <strain evidence="3 4">DSM 44969</strain>
    </source>
</reference>
<feature type="region of interest" description="Disordered" evidence="2">
    <location>
        <begin position="506"/>
        <end position="563"/>
    </location>
</feature>
<keyword evidence="4" id="KW-1185">Reference proteome</keyword>
<keyword evidence="1" id="KW-0175">Coiled coil</keyword>
<evidence type="ECO:0000256" key="1">
    <source>
        <dbReference type="SAM" id="Coils"/>
    </source>
</evidence>
<accession>A0A4R1HN01</accession>
<comment type="caution">
    <text evidence="3">The sequence shown here is derived from an EMBL/GenBank/DDBJ whole genome shotgun (WGS) entry which is preliminary data.</text>
</comment>
<proteinExistence type="predicted"/>
<feature type="region of interest" description="Disordered" evidence="2">
    <location>
        <begin position="893"/>
        <end position="946"/>
    </location>
</feature>
<evidence type="ECO:0000256" key="2">
    <source>
        <dbReference type="SAM" id="MobiDB-lite"/>
    </source>
</evidence>
<name>A0A4R1HN01_PSEEN</name>
<dbReference type="EMBL" id="SMFZ01000002">
    <property type="protein sequence ID" value="TCK22443.1"/>
    <property type="molecule type" value="Genomic_DNA"/>
</dbReference>